<dbReference type="EMBL" id="VLNT01000001">
    <property type="protein sequence ID" value="TSD68294.1"/>
    <property type="molecule type" value="Genomic_DNA"/>
</dbReference>
<reference evidence="6 7" key="1">
    <citation type="submission" date="2019-07" db="EMBL/GenBank/DDBJ databases">
        <authorList>
            <person name="Zhao L.H."/>
        </authorList>
    </citation>
    <scope>NUCLEOTIDE SEQUENCE [LARGE SCALE GENOMIC DNA]</scope>
    <source>
        <strain evidence="6 7">Co35</strain>
    </source>
</reference>
<dbReference type="Pfam" id="PF01266">
    <property type="entry name" value="DAO"/>
    <property type="match status" value="1"/>
</dbReference>
<dbReference type="GO" id="GO:0050660">
    <property type="term" value="F:flavin adenine dinucleotide binding"/>
    <property type="evidence" value="ECO:0007669"/>
    <property type="project" value="InterPro"/>
</dbReference>
<dbReference type="SUPFAM" id="SSF51905">
    <property type="entry name" value="FAD/NAD(P)-binding domain"/>
    <property type="match status" value="1"/>
</dbReference>
<evidence type="ECO:0000256" key="1">
    <source>
        <dbReference type="ARBA" id="ARBA00001974"/>
    </source>
</evidence>
<evidence type="ECO:0000313" key="7">
    <source>
        <dbReference type="Proteomes" id="UP000316988"/>
    </source>
</evidence>
<evidence type="ECO:0000256" key="4">
    <source>
        <dbReference type="ARBA" id="ARBA00023002"/>
    </source>
</evidence>
<dbReference type="PANTHER" id="PTHR10961:SF7">
    <property type="entry name" value="FAD DEPENDENT OXIDOREDUCTASE DOMAIN-CONTAINING PROTEIN"/>
    <property type="match status" value="1"/>
</dbReference>
<evidence type="ECO:0000313" key="6">
    <source>
        <dbReference type="EMBL" id="TSD68294.1"/>
    </source>
</evidence>
<evidence type="ECO:0000256" key="2">
    <source>
        <dbReference type="ARBA" id="ARBA00022630"/>
    </source>
</evidence>
<evidence type="ECO:0000256" key="3">
    <source>
        <dbReference type="ARBA" id="ARBA00022827"/>
    </source>
</evidence>
<keyword evidence="2" id="KW-0285">Flavoprotein</keyword>
<dbReference type="PRINTS" id="PR00420">
    <property type="entry name" value="RNGMNOXGNASE"/>
</dbReference>
<proteinExistence type="predicted"/>
<sequence>MGSPDIAVVGAGIVGLAAAHELRRRGASVTVYESGQPGHGQSAGSSRIFRHAHADPRMIDYAVESRKAWRRWEDEFGAPLIAADGALALGPVAPSMLAALAEREGIEASVADARILEERLPVLAAYEGPGLVDRSGGSIDTIRVISSLTSAVGDGLVGDVVLSVCPLAGGGAEVRTANGCRSHDAAVVAAGRGTQALARGAGLSLPVETRAHVRVSFAPRALIGSLATLQDTSGAFGEAGVYAAAYPDRSAYGVGLAEDVPTAEDGAMLAPDGLAAHVERVIAYVKRALPGLDPDPVGYVHCWATRLPWGDDGVAVWTAGDIAFLAGHNLFKHAPALGRELAATVLDGEVPALLRPEARFGQA</sequence>
<evidence type="ECO:0000259" key="5">
    <source>
        <dbReference type="Pfam" id="PF01266"/>
    </source>
</evidence>
<name>A0A554SPM3_9ACTN</name>
<dbReference type="Gene3D" id="3.30.9.10">
    <property type="entry name" value="D-Amino Acid Oxidase, subunit A, domain 2"/>
    <property type="match status" value="1"/>
</dbReference>
<protein>
    <submittedName>
        <fullName evidence="6">FAD-binding oxidoreductase</fullName>
    </submittedName>
</protein>
<gene>
    <name evidence="6" type="ORF">FNM00_01490</name>
</gene>
<dbReference type="OrthoDB" id="9806452at2"/>
<dbReference type="AlphaFoldDB" id="A0A554SPM3"/>
<feature type="domain" description="FAD dependent oxidoreductase" evidence="5">
    <location>
        <begin position="5"/>
        <end position="343"/>
    </location>
</feature>
<keyword evidence="4" id="KW-0560">Oxidoreductase</keyword>
<keyword evidence="3" id="KW-0274">FAD</keyword>
<dbReference type="PANTHER" id="PTHR10961">
    <property type="entry name" value="PEROXISOMAL SARCOSINE OXIDASE"/>
    <property type="match status" value="1"/>
</dbReference>
<accession>A0A554SPM3</accession>
<dbReference type="GO" id="GO:0008115">
    <property type="term" value="F:sarcosine oxidase activity"/>
    <property type="evidence" value="ECO:0007669"/>
    <property type="project" value="TreeGrafter"/>
</dbReference>
<dbReference type="InterPro" id="IPR006076">
    <property type="entry name" value="FAD-dep_OxRdtase"/>
</dbReference>
<dbReference type="InterPro" id="IPR036188">
    <property type="entry name" value="FAD/NAD-bd_sf"/>
</dbReference>
<dbReference type="Gene3D" id="3.50.50.60">
    <property type="entry name" value="FAD/NAD(P)-binding domain"/>
    <property type="match status" value="1"/>
</dbReference>
<organism evidence="6 7">
    <name type="scientific">Aeromicrobium piscarium</name>
    <dbReference type="NCBI Taxonomy" id="2590901"/>
    <lineage>
        <taxon>Bacteria</taxon>
        <taxon>Bacillati</taxon>
        <taxon>Actinomycetota</taxon>
        <taxon>Actinomycetes</taxon>
        <taxon>Propionibacteriales</taxon>
        <taxon>Nocardioidaceae</taxon>
        <taxon>Aeromicrobium</taxon>
    </lineage>
</organism>
<dbReference type="InterPro" id="IPR045170">
    <property type="entry name" value="MTOX"/>
</dbReference>
<dbReference type="RefSeq" id="WP_143911242.1">
    <property type="nucleotide sequence ID" value="NZ_VLNT01000001.1"/>
</dbReference>
<dbReference type="Proteomes" id="UP000316988">
    <property type="component" value="Unassembled WGS sequence"/>
</dbReference>
<comment type="cofactor">
    <cofactor evidence="1">
        <name>FAD</name>
        <dbReference type="ChEBI" id="CHEBI:57692"/>
    </cofactor>
</comment>
<keyword evidence="7" id="KW-1185">Reference proteome</keyword>
<comment type="caution">
    <text evidence="6">The sequence shown here is derived from an EMBL/GenBank/DDBJ whole genome shotgun (WGS) entry which is preliminary data.</text>
</comment>